<evidence type="ECO:0000313" key="2">
    <source>
        <dbReference type="EMBL" id="CAI3978224.1"/>
    </source>
</evidence>
<proteinExistence type="predicted"/>
<protein>
    <submittedName>
        <fullName evidence="2">Uncharacterized protein</fullName>
    </submittedName>
</protein>
<reference evidence="2" key="1">
    <citation type="submission" date="2022-10" db="EMBL/GenBank/DDBJ databases">
        <authorList>
            <person name="Chen Y."/>
            <person name="Dougan E. K."/>
            <person name="Chan C."/>
            <person name="Rhodes N."/>
            <person name="Thang M."/>
        </authorList>
    </citation>
    <scope>NUCLEOTIDE SEQUENCE</scope>
</reference>
<keyword evidence="4" id="KW-1185">Reference proteome</keyword>
<dbReference type="EMBL" id="CAMXCT010000396">
    <property type="protein sequence ID" value="CAI3978224.1"/>
    <property type="molecule type" value="Genomic_DNA"/>
</dbReference>
<feature type="compositionally biased region" description="Basic and acidic residues" evidence="1">
    <location>
        <begin position="71"/>
        <end position="87"/>
    </location>
</feature>
<evidence type="ECO:0000256" key="1">
    <source>
        <dbReference type="SAM" id="MobiDB-lite"/>
    </source>
</evidence>
<dbReference type="Proteomes" id="UP001152797">
    <property type="component" value="Unassembled WGS sequence"/>
</dbReference>
<dbReference type="EMBL" id="CAMXCT020000396">
    <property type="protein sequence ID" value="CAL1131599.1"/>
    <property type="molecule type" value="Genomic_DNA"/>
</dbReference>
<dbReference type="AlphaFoldDB" id="A0A9P1BRP3"/>
<gene>
    <name evidence="2" type="ORF">C1SCF055_LOCUS6293</name>
</gene>
<evidence type="ECO:0000313" key="4">
    <source>
        <dbReference type="Proteomes" id="UP001152797"/>
    </source>
</evidence>
<evidence type="ECO:0000313" key="3">
    <source>
        <dbReference type="EMBL" id="CAL1131599.1"/>
    </source>
</evidence>
<name>A0A9P1BRP3_9DINO</name>
<sequence>MFGMSLPSRTFSSQSLMDGEALISSQDLGSMTEIEMLAELKQLEDLKRQVEAQRPVAAPLRGNDVTVPAPDDLHEHVDSDPYLHDQEPDPSTTIARQLSFAAAMEPPETPARELVDIPTVVAGLSRSAAKKRVGRLMQRKADGTFKVPSELADAWASGDQDSMVTEFIDAGLDKEVFIKRSLRRIREKTKEKELWVDGKFISEDHMRDELKLKESRIKRIKEICQKKKGWIRRDQYEKNVKLYWYEGNISGRKLKRKRDTVIGEGSSDVDDADLEDSDMELDDEFNHKEIQMDADDEAVSERAEDKLTEAQALKQITFPEMDDDGLPSSYIAKVLTCLGKWQVKMGDLSMKLSSGGHRSLKPLADKTSERDKSLAECTEKLAELNTHGICHGFTAKHQSELKTIFHQSKAECREALCLQSRAVPFLKHINQQRKRVKQEQ</sequence>
<feature type="region of interest" description="Disordered" evidence="1">
    <location>
        <begin position="54"/>
        <end position="90"/>
    </location>
</feature>
<organism evidence="2">
    <name type="scientific">Cladocopium goreaui</name>
    <dbReference type="NCBI Taxonomy" id="2562237"/>
    <lineage>
        <taxon>Eukaryota</taxon>
        <taxon>Sar</taxon>
        <taxon>Alveolata</taxon>
        <taxon>Dinophyceae</taxon>
        <taxon>Suessiales</taxon>
        <taxon>Symbiodiniaceae</taxon>
        <taxon>Cladocopium</taxon>
    </lineage>
</organism>
<reference evidence="3" key="2">
    <citation type="submission" date="2024-04" db="EMBL/GenBank/DDBJ databases">
        <authorList>
            <person name="Chen Y."/>
            <person name="Shah S."/>
            <person name="Dougan E. K."/>
            <person name="Thang M."/>
            <person name="Chan C."/>
        </authorList>
    </citation>
    <scope>NUCLEOTIDE SEQUENCE [LARGE SCALE GENOMIC DNA]</scope>
</reference>
<comment type="caution">
    <text evidence="2">The sequence shown here is derived from an EMBL/GenBank/DDBJ whole genome shotgun (WGS) entry which is preliminary data.</text>
</comment>
<dbReference type="EMBL" id="CAMXCT030000396">
    <property type="protein sequence ID" value="CAL4765536.1"/>
    <property type="molecule type" value="Genomic_DNA"/>
</dbReference>
<accession>A0A9P1BRP3</accession>